<name>A0AAP0GRL8_9ASTR</name>
<dbReference type="EMBL" id="JBCNJP010000023">
    <property type="protein sequence ID" value="KAK9058077.1"/>
    <property type="molecule type" value="Genomic_DNA"/>
</dbReference>
<accession>A0AAP0GRL8</accession>
<sequence length="125" mass="14413">MISKTYDDEEWATRAYDLAALKYLGPSAFTSFSRPTVLRTSRKVEELKMLTKSSMDSLPGSRFLNFRTVSNLKKKRIGVLYERCLVKRCRFVGSLDRLFLRVEVVRTRTNHSSLLLLLLCTCEAP</sequence>
<keyword evidence="2" id="KW-1185">Reference proteome</keyword>
<dbReference type="AlphaFoldDB" id="A0AAP0GRL8"/>
<evidence type="ECO:0000313" key="1">
    <source>
        <dbReference type="EMBL" id="KAK9058077.1"/>
    </source>
</evidence>
<protein>
    <submittedName>
        <fullName evidence="1">Uncharacterized protein</fullName>
    </submittedName>
</protein>
<organism evidence="1 2">
    <name type="scientific">Deinandra increscens subsp. villosa</name>
    <dbReference type="NCBI Taxonomy" id="3103831"/>
    <lineage>
        <taxon>Eukaryota</taxon>
        <taxon>Viridiplantae</taxon>
        <taxon>Streptophyta</taxon>
        <taxon>Embryophyta</taxon>
        <taxon>Tracheophyta</taxon>
        <taxon>Spermatophyta</taxon>
        <taxon>Magnoliopsida</taxon>
        <taxon>eudicotyledons</taxon>
        <taxon>Gunneridae</taxon>
        <taxon>Pentapetalae</taxon>
        <taxon>asterids</taxon>
        <taxon>campanulids</taxon>
        <taxon>Asterales</taxon>
        <taxon>Asteraceae</taxon>
        <taxon>Asteroideae</taxon>
        <taxon>Heliantheae alliance</taxon>
        <taxon>Madieae</taxon>
        <taxon>Madiinae</taxon>
        <taxon>Deinandra</taxon>
    </lineage>
</organism>
<dbReference type="InterPro" id="IPR036955">
    <property type="entry name" value="AP2/ERF_dom_sf"/>
</dbReference>
<dbReference type="GO" id="GO:0003700">
    <property type="term" value="F:DNA-binding transcription factor activity"/>
    <property type="evidence" value="ECO:0007669"/>
    <property type="project" value="InterPro"/>
</dbReference>
<evidence type="ECO:0000313" key="2">
    <source>
        <dbReference type="Proteomes" id="UP001408789"/>
    </source>
</evidence>
<dbReference type="Proteomes" id="UP001408789">
    <property type="component" value="Unassembled WGS sequence"/>
</dbReference>
<reference evidence="1 2" key="1">
    <citation type="submission" date="2024-04" db="EMBL/GenBank/DDBJ databases">
        <title>The reference genome of an endangered Asteraceae, Deinandra increscens subsp. villosa, native to the Central Coast of California.</title>
        <authorList>
            <person name="Guilliams M."/>
            <person name="Hasenstab-Lehman K."/>
            <person name="Meyer R."/>
            <person name="Mcevoy S."/>
        </authorList>
    </citation>
    <scope>NUCLEOTIDE SEQUENCE [LARGE SCALE GENOMIC DNA]</scope>
    <source>
        <tissue evidence="1">Leaf</tissue>
    </source>
</reference>
<dbReference type="Gene3D" id="3.30.730.10">
    <property type="entry name" value="AP2/ERF domain"/>
    <property type="match status" value="1"/>
</dbReference>
<proteinExistence type="predicted"/>
<gene>
    <name evidence="1" type="ORF">SSX86_022917</name>
</gene>
<comment type="caution">
    <text evidence="1">The sequence shown here is derived from an EMBL/GenBank/DDBJ whole genome shotgun (WGS) entry which is preliminary data.</text>
</comment>